<evidence type="ECO:0000313" key="3">
    <source>
        <dbReference type="Proteomes" id="UP000319374"/>
    </source>
</evidence>
<feature type="transmembrane region" description="Helical" evidence="1">
    <location>
        <begin position="271"/>
        <end position="299"/>
    </location>
</feature>
<dbReference type="KEGG" id="ada:A5CPEGH6_19130"/>
<dbReference type="RefSeq" id="WP_141429428.1">
    <property type="nucleotide sequence ID" value="NZ_AP019736.1"/>
</dbReference>
<organism evidence="2 3">
    <name type="scientific">Alistipes dispar</name>
    <dbReference type="NCBI Taxonomy" id="2585119"/>
    <lineage>
        <taxon>Bacteria</taxon>
        <taxon>Pseudomonadati</taxon>
        <taxon>Bacteroidota</taxon>
        <taxon>Bacteroidia</taxon>
        <taxon>Bacteroidales</taxon>
        <taxon>Rikenellaceae</taxon>
        <taxon>Alistipes</taxon>
    </lineage>
</organism>
<reference evidence="3" key="1">
    <citation type="submission" date="2019-06" db="EMBL/GenBank/DDBJ databases">
        <title>Alistipes onderdonkii subsp. vulgaris subsp. nov., Alistipes dispar sp. nov. and Alistipes communis sp. nov., isolated from human faeces, and creation of Alistipes onderdonkii subsp. onderdonkii subsp. nov.</title>
        <authorList>
            <person name="Sakamoto M."/>
            <person name="Ikeyama N."/>
            <person name="Ogata Y."/>
            <person name="Suda W."/>
            <person name="Iino T."/>
            <person name="Hattori M."/>
            <person name="Ohkuma M."/>
        </authorList>
    </citation>
    <scope>NUCLEOTIDE SEQUENCE [LARGE SCALE GENOMIC DNA]</scope>
    <source>
        <strain evidence="3">5CPEGH6</strain>
    </source>
</reference>
<dbReference type="AlphaFoldDB" id="A0A4Y1X2L7"/>
<proteinExistence type="predicted"/>
<name>A0A4Y1X2L7_9BACT</name>
<gene>
    <name evidence="2" type="ORF">A5CPEGH6_19130</name>
</gene>
<feature type="transmembrane region" description="Helical" evidence="1">
    <location>
        <begin position="12"/>
        <end position="35"/>
    </location>
</feature>
<evidence type="ECO:0008006" key="4">
    <source>
        <dbReference type="Google" id="ProtNLM"/>
    </source>
</evidence>
<protein>
    <recommendedName>
        <fullName evidence="4">ABC transporter permease</fullName>
    </recommendedName>
</protein>
<keyword evidence="1" id="KW-0472">Membrane</keyword>
<keyword evidence="1" id="KW-0812">Transmembrane</keyword>
<feature type="transmembrane region" description="Helical" evidence="1">
    <location>
        <begin position="365"/>
        <end position="387"/>
    </location>
</feature>
<evidence type="ECO:0000313" key="2">
    <source>
        <dbReference type="EMBL" id="BBL07275.1"/>
    </source>
</evidence>
<dbReference type="Proteomes" id="UP000319374">
    <property type="component" value="Chromosome"/>
</dbReference>
<keyword evidence="3" id="KW-1185">Reference proteome</keyword>
<dbReference type="EMBL" id="AP019736">
    <property type="protein sequence ID" value="BBL07275.1"/>
    <property type="molecule type" value="Genomic_DNA"/>
</dbReference>
<evidence type="ECO:0000256" key="1">
    <source>
        <dbReference type="SAM" id="Phobius"/>
    </source>
</evidence>
<keyword evidence="1" id="KW-1133">Transmembrane helix</keyword>
<sequence length="399" mass="43259">MTLLWKLLRSHLSVAQTLGFALAGLVGMTVVLTALQAYRDVLPVFEGPDSFAEGDYLVLSKRVGTLQAIGIGNSDFTPEELEELRAQPFVREVGVFTPADYRVKGSVSAGGVGFSTYLFFESVPDGFLDVETDAWRFAEGDREIPIVIPRNYLNLYNFGFARSQGLPQISEGLFRRVTLGVEISGRGRSEHFRGRIVGLSNRLNTILVPESFIRWSNERFGSGAAAKGPSRVIVETEGPADEAVAAYLGRKGYEAEGGGPDDGRAVRFVRLAAAGVAGVGLVFSVMSFYILMLSIFLLLQKNGRKLETLLLIGYRPARVALPYGLLTLGLNFAVLCGALVAVWAIRMRYLPLLETMQEGYVPAGAGLTVLCGVGLAMLLTALNGAAIRRKIGALERMRK</sequence>
<feature type="transmembrane region" description="Helical" evidence="1">
    <location>
        <begin position="320"/>
        <end position="345"/>
    </location>
</feature>
<dbReference type="GeneID" id="98673897"/>
<dbReference type="OrthoDB" id="1011751at2"/>
<accession>A0A4Y1X2L7</accession>